<dbReference type="GO" id="GO:0016787">
    <property type="term" value="F:hydrolase activity"/>
    <property type="evidence" value="ECO:0007669"/>
    <property type="project" value="UniProtKB-KW"/>
</dbReference>
<gene>
    <name evidence="6" type="ORF">DFQ10_102432</name>
</gene>
<dbReference type="SMART" id="SM00490">
    <property type="entry name" value="HELICc"/>
    <property type="match status" value="1"/>
</dbReference>
<dbReference type="AlphaFoldDB" id="A0A3D9H9C2"/>
<dbReference type="GO" id="GO:0004386">
    <property type="term" value="F:helicase activity"/>
    <property type="evidence" value="ECO:0007669"/>
    <property type="project" value="UniProtKB-KW"/>
</dbReference>
<proteinExistence type="predicted"/>
<evidence type="ECO:0000256" key="3">
    <source>
        <dbReference type="ARBA" id="ARBA00022806"/>
    </source>
</evidence>
<feature type="domain" description="Helicase ATP-binding" evidence="5">
    <location>
        <begin position="138"/>
        <end position="283"/>
    </location>
</feature>
<dbReference type="Proteomes" id="UP000256980">
    <property type="component" value="Unassembled WGS sequence"/>
</dbReference>
<name>A0A3D9H9C2_9FLAO</name>
<dbReference type="EMBL" id="QRDV01000002">
    <property type="protein sequence ID" value="RED45556.1"/>
    <property type="molecule type" value="Genomic_DNA"/>
</dbReference>
<dbReference type="SMART" id="SM00487">
    <property type="entry name" value="DEXDc"/>
    <property type="match status" value="1"/>
</dbReference>
<dbReference type="PANTHER" id="PTHR47961:SF6">
    <property type="entry name" value="DNA-DIRECTED DNA POLYMERASE"/>
    <property type="match status" value="1"/>
</dbReference>
<dbReference type="RefSeq" id="WP_115816853.1">
    <property type="nucleotide sequence ID" value="NZ_QRDV01000002.1"/>
</dbReference>
<evidence type="ECO:0000259" key="5">
    <source>
        <dbReference type="PROSITE" id="PS51192"/>
    </source>
</evidence>
<evidence type="ECO:0000256" key="4">
    <source>
        <dbReference type="ARBA" id="ARBA00022840"/>
    </source>
</evidence>
<accession>A0A3D9H9C2</accession>
<evidence type="ECO:0000256" key="1">
    <source>
        <dbReference type="ARBA" id="ARBA00022741"/>
    </source>
</evidence>
<dbReference type="InterPro" id="IPR014001">
    <property type="entry name" value="Helicase_ATP-bd"/>
</dbReference>
<dbReference type="InterPro" id="IPR027417">
    <property type="entry name" value="P-loop_NTPase"/>
</dbReference>
<dbReference type="Gene3D" id="3.40.50.300">
    <property type="entry name" value="P-loop containing nucleotide triphosphate hydrolases"/>
    <property type="match status" value="2"/>
</dbReference>
<dbReference type="GO" id="GO:0003676">
    <property type="term" value="F:nucleic acid binding"/>
    <property type="evidence" value="ECO:0007669"/>
    <property type="project" value="InterPro"/>
</dbReference>
<dbReference type="PROSITE" id="PS51192">
    <property type="entry name" value="HELICASE_ATP_BIND_1"/>
    <property type="match status" value="1"/>
</dbReference>
<comment type="caution">
    <text evidence="6">The sequence shown here is derived from an EMBL/GenBank/DDBJ whole genome shotgun (WGS) entry which is preliminary data.</text>
</comment>
<dbReference type="PANTHER" id="PTHR47961">
    <property type="entry name" value="DNA POLYMERASE THETA, PUTATIVE (AFU_ORTHOLOGUE AFUA_1G05260)-RELATED"/>
    <property type="match status" value="1"/>
</dbReference>
<keyword evidence="7" id="KW-1185">Reference proteome</keyword>
<dbReference type="InterPro" id="IPR011545">
    <property type="entry name" value="DEAD/DEAH_box_helicase_dom"/>
</dbReference>
<dbReference type="Pfam" id="PF00270">
    <property type="entry name" value="DEAD"/>
    <property type="match status" value="1"/>
</dbReference>
<keyword evidence="1" id="KW-0547">Nucleotide-binding</keyword>
<evidence type="ECO:0000313" key="7">
    <source>
        <dbReference type="Proteomes" id="UP000256980"/>
    </source>
</evidence>
<organism evidence="6 7">
    <name type="scientific">Winogradskyella eximia</name>
    <dbReference type="NCBI Taxonomy" id="262006"/>
    <lineage>
        <taxon>Bacteria</taxon>
        <taxon>Pseudomonadati</taxon>
        <taxon>Bacteroidota</taxon>
        <taxon>Flavobacteriia</taxon>
        <taxon>Flavobacteriales</taxon>
        <taxon>Flavobacteriaceae</taxon>
        <taxon>Winogradskyella</taxon>
    </lineage>
</organism>
<dbReference type="InterPro" id="IPR050474">
    <property type="entry name" value="Hel308_SKI2-like"/>
</dbReference>
<keyword evidence="3 6" id="KW-0347">Helicase</keyword>
<evidence type="ECO:0000256" key="2">
    <source>
        <dbReference type="ARBA" id="ARBA00022801"/>
    </source>
</evidence>
<reference evidence="6 7" key="1">
    <citation type="submission" date="2018-07" db="EMBL/GenBank/DDBJ databases">
        <title>Genomic Encyclopedia of Type Strains, Phase III (KMG-III): the genomes of soil and plant-associated and newly described type strains.</title>
        <authorList>
            <person name="Whitman W."/>
        </authorList>
    </citation>
    <scope>NUCLEOTIDE SEQUENCE [LARGE SCALE GENOMIC DNA]</scope>
    <source>
        <strain evidence="6 7">CECT 7946</strain>
    </source>
</reference>
<dbReference type="InterPro" id="IPR001650">
    <property type="entry name" value="Helicase_C-like"/>
</dbReference>
<keyword evidence="4" id="KW-0067">ATP-binding</keyword>
<protein>
    <submittedName>
        <fullName evidence="6">RAD3-like DEAD/DEAH box helicase</fullName>
    </submittedName>
</protein>
<dbReference type="SUPFAM" id="SSF52540">
    <property type="entry name" value="P-loop containing nucleoside triphosphate hydrolases"/>
    <property type="match status" value="1"/>
</dbReference>
<dbReference type="GO" id="GO:0005524">
    <property type="term" value="F:ATP binding"/>
    <property type="evidence" value="ECO:0007669"/>
    <property type="project" value="UniProtKB-KW"/>
</dbReference>
<sequence>MNSVKEISLKEYRKVLKSEPSTYFQKSYIKLQLGENLNNTEIFHLLKNAIIFSNFGDLDLQKLGYKIIVTYSNKYSDYKPLYDFAINKGYIPISKLVESKYSNDDLHNHFFNLFFSAFQENFREKNYYISNGQKKLIEFSTENNSNFVLVAPTSYGKSEIIVTKVFSNLDKKVCVIVPSKALLAQTKKRLLKNSSENNLQRIITHPEMYKGSERDFVAVLTQERLLRLLQKNPSLKLDIVLIDEAHNLFGDKEDDGRSILLAQTIIILKKRNDNIILNFFSPFISNPDNLKVNQINYEITSQNTEEFIKTEKYLICDLYETSGELKIYEQFSNKFINTSTYYNNTIDLLNGEKSSKNIIYLNRPKHIEEFSVELANNNTNSEIINNEIVATISDFIHPDYNLIKCIKKGIVYHHGGMPEIIRLYVEKIFSENSNLEFVITSSTLLEGVNIPAEKIFLLSTKKGRKNLSTSQFKNLIGRVNRFSEIFSTENGNLKLLEPKVYVIKSKFENKRANIENFITTRARTEIKINDEVNNLLLKDKDTLNESQKDNLNKSLEYLENIEPNSTDLEDVNYVQSEIAKLCFKNNIFDFDIKLSEPRLIMNLANYKSTLFPIIKDSNQLIEAIYSIFFNEINITDNNINRLKYPAARRFYAMILNWRSSSASYKEMIGSFISYWSSLRGENLLIYVGTKWGTDKRNFTDHQPLYIDLRKRDNIDRINIAIIRIKEEQDFVEFNLLKYIDILAELKLIDIDFYEQVKYGSSDKRIITLLKNGFSIELAKAITKEEYQNLVVINYLLDKIIIRDEIINEMEINGENKILIFEIKYHINEQ</sequence>
<keyword evidence="2" id="KW-0378">Hydrolase</keyword>
<evidence type="ECO:0000313" key="6">
    <source>
        <dbReference type="EMBL" id="RED45556.1"/>
    </source>
</evidence>
<dbReference type="OrthoDB" id="9815222at2"/>